<accession>A0AAV7XRA5</accession>
<evidence type="ECO:0000256" key="3">
    <source>
        <dbReference type="ARBA" id="ARBA00023170"/>
    </source>
</evidence>
<dbReference type="SUPFAM" id="SSF81321">
    <property type="entry name" value="Family A G protein-coupled receptor-like"/>
    <property type="match status" value="1"/>
</dbReference>
<comment type="subcellular location">
    <subcellularLocation>
        <location evidence="1">Membrane</location>
        <topology evidence="1">Multi-pass membrane protein</topology>
    </subcellularLocation>
</comment>
<keyword evidence="5" id="KW-0472">Membrane</keyword>
<gene>
    <name evidence="6" type="ORF">ONE63_009378</name>
</gene>
<dbReference type="PANTHER" id="PTHR24238:SF69">
    <property type="entry name" value="G-PROTEIN COUPLED RECEPTOR 165"/>
    <property type="match status" value="1"/>
</dbReference>
<evidence type="ECO:0000256" key="5">
    <source>
        <dbReference type="SAM" id="Phobius"/>
    </source>
</evidence>
<dbReference type="PANTHER" id="PTHR24238">
    <property type="entry name" value="G-PROTEIN COUPLED RECEPTOR"/>
    <property type="match status" value="1"/>
</dbReference>
<feature type="transmembrane region" description="Helical" evidence="5">
    <location>
        <begin position="36"/>
        <end position="63"/>
    </location>
</feature>
<evidence type="ECO:0000256" key="2">
    <source>
        <dbReference type="ARBA" id="ARBA00023040"/>
    </source>
</evidence>
<keyword evidence="2" id="KW-0297">G-protein coupled receptor</keyword>
<evidence type="ECO:0000256" key="1">
    <source>
        <dbReference type="ARBA" id="ARBA00004141"/>
    </source>
</evidence>
<keyword evidence="5" id="KW-0812">Transmembrane</keyword>
<organism evidence="6 7">
    <name type="scientific">Megalurothrips usitatus</name>
    <name type="common">bean blossom thrips</name>
    <dbReference type="NCBI Taxonomy" id="439358"/>
    <lineage>
        <taxon>Eukaryota</taxon>
        <taxon>Metazoa</taxon>
        <taxon>Ecdysozoa</taxon>
        <taxon>Arthropoda</taxon>
        <taxon>Hexapoda</taxon>
        <taxon>Insecta</taxon>
        <taxon>Pterygota</taxon>
        <taxon>Neoptera</taxon>
        <taxon>Paraneoptera</taxon>
        <taxon>Thysanoptera</taxon>
        <taxon>Terebrantia</taxon>
        <taxon>Thripoidea</taxon>
        <taxon>Thripidae</taxon>
        <taxon>Megalurothrips</taxon>
    </lineage>
</organism>
<evidence type="ECO:0008006" key="8">
    <source>
        <dbReference type="Google" id="ProtNLM"/>
    </source>
</evidence>
<keyword evidence="4" id="KW-0807">Transducer</keyword>
<dbReference type="GO" id="GO:0008188">
    <property type="term" value="F:neuropeptide receptor activity"/>
    <property type="evidence" value="ECO:0007669"/>
    <property type="project" value="TreeGrafter"/>
</dbReference>
<dbReference type="GO" id="GO:0005886">
    <property type="term" value="C:plasma membrane"/>
    <property type="evidence" value="ECO:0007669"/>
    <property type="project" value="TreeGrafter"/>
</dbReference>
<keyword evidence="5" id="KW-1133">Transmembrane helix</keyword>
<keyword evidence="7" id="KW-1185">Reference proteome</keyword>
<reference evidence="6" key="1">
    <citation type="submission" date="2022-12" db="EMBL/GenBank/DDBJ databases">
        <title>Chromosome-level genome assembly of the bean flower thrips Megalurothrips usitatus.</title>
        <authorList>
            <person name="Ma L."/>
            <person name="Liu Q."/>
            <person name="Li H."/>
            <person name="Cai W."/>
        </authorList>
    </citation>
    <scope>NUCLEOTIDE SEQUENCE</scope>
    <source>
        <strain evidence="6">Cailab_2022a</strain>
    </source>
</reference>
<dbReference type="EMBL" id="JAPTSV010000007">
    <property type="protein sequence ID" value="KAJ1526221.1"/>
    <property type="molecule type" value="Genomic_DNA"/>
</dbReference>
<dbReference type="Gene3D" id="1.20.1070.10">
    <property type="entry name" value="Rhodopsin 7-helix transmembrane proteins"/>
    <property type="match status" value="1"/>
</dbReference>
<feature type="transmembrane region" description="Helical" evidence="5">
    <location>
        <begin position="75"/>
        <end position="94"/>
    </location>
</feature>
<dbReference type="Proteomes" id="UP001075354">
    <property type="component" value="Chromosome 7"/>
</dbReference>
<protein>
    <recommendedName>
        <fullName evidence="8">G-protein coupled receptors family 1 profile domain-containing protein</fullName>
    </recommendedName>
</protein>
<dbReference type="CDD" id="cd00637">
    <property type="entry name" value="7tm_classA_rhodopsin-like"/>
    <property type="match status" value="1"/>
</dbReference>
<name>A0AAV7XRA5_9NEOP</name>
<evidence type="ECO:0000256" key="4">
    <source>
        <dbReference type="ARBA" id="ARBA00023224"/>
    </source>
</evidence>
<proteinExistence type="predicted"/>
<sequence length="175" mass="18806">MDQASESREALEGLLGTSNESELLKPRVKPSLESSWAAIVAAYALLAAVGAALNLGLLVLVAVRRLHRQPAMGPTMCLLANLAVAHLVQCLAGLPLTLAGMLFANWVLGGFCCYFLPMIQVSCRGAVPGNPAALRCLRCWRTARRQLLDALKYWRVVCRGSASGPSLLPRKINLI</sequence>
<dbReference type="AlphaFoldDB" id="A0AAV7XRA5"/>
<evidence type="ECO:0000313" key="7">
    <source>
        <dbReference type="Proteomes" id="UP001075354"/>
    </source>
</evidence>
<comment type="caution">
    <text evidence="6">The sequence shown here is derived from an EMBL/GenBank/DDBJ whole genome shotgun (WGS) entry which is preliminary data.</text>
</comment>
<evidence type="ECO:0000313" key="6">
    <source>
        <dbReference type="EMBL" id="KAJ1526221.1"/>
    </source>
</evidence>
<keyword evidence="3" id="KW-0675">Receptor</keyword>